<evidence type="ECO:0000313" key="8">
    <source>
        <dbReference type="Proteomes" id="UP001271769"/>
    </source>
</evidence>
<name>A0ABU5E4I4_9PROT</name>
<sequence>MNRLLSTVSLVGLLALGACGEEKKEEAASQAAPAATSEAASTAAPATSEAAAPAASTPRQGGEYTVLFKDDLDSMDPAIGYTFQSWSPIRAVFDGLMDYKPGTTELVPDLAESFEISPDGLTYTFKLHDGVKFHNGRTMTSADVKYSIERVADPKTQSPGAGYFAGIKGYQDFADGKAKDIAGITTPDDKTVKFELSAPNATMLAVFGLNFGMVVPKEEVEKYGADFTHHIVGTGAYSLAEYTPGQRIVLNRFKDNFNKAEGFADKITIQFGIEPVVQVLKVQNNEADITGDIFPPAKFLEVSKDPALKDRFITADQLNTNYLAMNVNLKPFDKVEVRQAVNMAIDKDRLAKILNDRATPTNQVLPPAMGGYDKAYQGYPHDLEKAKELLKAAGVGEGFTTQLYFQNADPWPRMGQAIQQDLAAIGIKVELKGLDLATSVGVSSKPDGAPMSLTEWYADFPDPSNFYTAILGCAGAIEGGYNWSFYCNKDIDKRAAEADAITDPAKAQERLDAWKGIYADIMKDAPWVPLVNARRYALKSAKIDGDPSYFTDIITQPFPYDTVWVKQ</sequence>
<keyword evidence="4" id="KW-0732">Signal</keyword>
<dbReference type="SUPFAM" id="SSF53850">
    <property type="entry name" value="Periplasmic binding protein-like II"/>
    <property type="match status" value="1"/>
</dbReference>
<dbReference type="CDD" id="cd00995">
    <property type="entry name" value="PBP2_NikA_DppA_OppA_like"/>
    <property type="match status" value="1"/>
</dbReference>
<comment type="caution">
    <text evidence="7">The sequence shown here is derived from an EMBL/GenBank/DDBJ whole genome shotgun (WGS) entry which is preliminary data.</text>
</comment>
<dbReference type="Proteomes" id="UP001271769">
    <property type="component" value="Unassembled WGS sequence"/>
</dbReference>
<evidence type="ECO:0000256" key="5">
    <source>
        <dbReference type="SAM" id="MobiDB-lite"/>
    </source>
</evidence>
<dbReference type="InterPro" id="IPR000914">
    <property type="entry name" value="SBP_5_dom"/>
</dbReference>
<evidence type="ECO:0000256" key="4">
    <source>
        <dbReference type="ARBA" id="ARBA00022729"/>
    </source>
</evidence>
<reference evidence="7 8" key="1">
    <citation type="journal article" date="2013" name="Antonie Van Leeuwenhoek">
        <title>Dongia rigui sp. nov., isolated from freshwater of a large wetland in Korea.</title>
        <authorList>
            <person name="Baik K.S."/>
            <person name="Hwang Y.M."/>
            <person name="Choi J.S."/>
            <person name="Kwon J."/>
            <person name="Seong C.N."/>
        </authorList>
    </citation>
    <scope>NUCLEOTIDE SEQUENCE [LARGE SCALE GENOMIC DNA]</scope>
    <source>
        <strain evidence="7 8">04SU4-P</strain>
    </source>
</reference>
<dbReference type="InterPro" id="IPR039424">
    <property type="entry name" value="SBP_5"/>
</dbReference>
<dbReference type="RefSeq" id="WP_320502979.1">
    <property type="nucleotide sequence ID" value="NZ_JAXCLX010000005.1"/>
</dbReference>
<proteinExistence type="inferred from homology"/>
<organism evidence="7 8">
    <name type="scientific">Dongia rigui</name>
    <dbReference type="NCBI Taxonomy" id="940149"/>
    <lineage>
        <taxon>Bacteria</taxon>
        <taxon>Pseudomonadati</taxon>
        <taxon>Pseudomonadota</taxon>
        <taxon>Alphaproteobacteria</taxon>
        <taxon>Rhodospirillales</taxon>
        <taxon>Dongiaceae</taxon>
        <taxon>Dongia</taxon>
    </lineage>
</organism>
<evidence type="ECO:0000259" key="6">
    <source>
        <dbReference type="Pfam" id="PF00496"/>
    </source>
</evidence>
<evidence type="ECO:0000256" key="1">
    <source>
        <dbReference type="ARBA" id="ARBA00004418"/>
    </source>
</evidence>
<dbReference type="PANTHER" id="PTHR30290">
    <property type="entry name" value="PERIPLASMIC BINDING COMPONENT OF ABC TRANSPORTER"/>
    <property type="match status" value="1"/>
</dbReference>
<dbReference type="Pfam" id="PF00496">
    <property type="entry name" value="SBP_bac_5"/>
    <property type="match status" value="1"/>
</dbReference>
<protein>
    <submittedName>
        <fullName evidence="7">ABC transporter substrate-binding protein</fullName>
    </submittedName>
</protein>
<feature type="region of interest" description="Disordered" evidence="5">
    <location>
        <begin position="27"/>
        <end position="58"/>
    </location>
</feature>
<dbReference type="Gene3D" id="3.40.190.10">
    <property type="entry name" value="Periplasmic binding protein-like II"/>
    <property type="match status" value="1"/>
</dbReference>
<feature type="domain" description="Solute-binding protein family 5" evidence="6">
    <location>
        <begin position="105"/>
        <end position="475"/>
    </location>
</feature>
<comment type="subcellular location">
    <subcellularLocation>
        <location evidence="1">Periplasm</location>
    </subcellularLocation>
</comment>
<dbReference type="InterPro" id="IPR030678">
    <property type="entry name" value="Peptide/Ni-bd"/>
</dbReference>
<dbReference type="PROSITE" id="PS51257">
    <property type="entry name" value="PROKAR_LIPOPROTEIN"/>
    <property type="match status" value="1"/>
</dbReference>
<accession>A0ABU5E4I4</accession>
<keyword evidence="8" id="KW-1185">Reference proteome</keyword>
<feature type="compositionally biased region" description="Low complexity" evidence="5">
    <location>
        <begin position="28"/>
        <end position="58"/>
    </location>
</feature>
<dbReference type="Gene3D" id="3.10.105.10">
    <property type="entry name" value="Dipeptide-binding Protein, Domain 3"/>
    <property type="match status" value="1"/>
</dbReference>
<evidence type="ECO:0000313" key="7">
    <source>
        <dbReference type="EMBL" id="MDY0874511.1"/>
    </source>
</evidence>
<evidence type="ECO:0000256" key="2">
    <source>
        <dbReference type="ARBA" id="ARBA00005695"/>
    </source>
</evidence>
<gene>
    <name evidence="7" type="ORF">SMD31_21410</name>
</gene>
<evidence type="ECO:0000256" key="3">
    <source>
        <dbReference type="ARBA" id="ARBA00022448"/>
    </source>
</evidence>
<dbReference type="EMBL" id="JAXCLX010000005">
    <property type="protein sequence ID" value="MDY0874511.1"/>
    <property type="molecule type" value="Genomic_DNA"/>
</dbReference>
<dbReference type="PANTHER" id="PTHR30290:SF10">
    <property type="entry name" value="PERIPLASMIC OLIGOPEPTIDE-BINDING PROTEIN-RELATED"/>
    <property type="match status" value="1"/>
</dbReference>
<dbReference type="PIRSF" id="PIRSF002741">
    <property type="entry name" value="MppA"/>
    <property type="match status" value="1"/>
</dbReference>
<keyword evidence="3" id="KW-0813">Transport</keyword>
<comment type="similarity">
    <text evidence="2">Belongs to the bacterial solute-binding protein 5 family.</text>
</comment>